<protein>
    <submittedName>
        <fullName evidence="6">Aspartyl/asparaginyl beta-hydroxylase (inferred by orthology to a human protein)</fullName>
    </submittedName>
</protein>
<dbReference type="InterPro" id="IPR027443">
    <property type="entry name" value="IPNS-like_sf"/>
</dbReference>
<dbReference type="PANTHER" id="PTHR12366">
    <property type="entry name" value="ASPARTYL/ASPARAGINYL BETA-HYDROXYLASE"/>
    <property type="match status" value="1"/>
</dbReference>
<keyword evidence="3" id="KW-0812">Transmembrane</keyword>
<feature type="region of interest" description="Disordered" evidence="2">
    <location>
        <begin position="1"/>
        <end position="25"/>
    </location>
</feature>
<comment type="similarity">
    <text evidence="1">Belongs to the aspartyl/asparaginyl beta-hydroxylase family.</text>
</comment>
<dbReference type="PANTHER" id="PTHR12366:SF29">
    <property type="entry name" value="ASPARTYL BETA-HYDROXYLASE, ISOFORM L"/>
    <property type="match status" value="1"/>
</dbReference>
<feature type="domain" description="Aspartyl/asparaginy/proline hydroxylase" evidence="4">
    <location>
        <begin position="664"/>
        <end position="819"/>
    </location>
</feature>
<accession>A0A0K0FA71</accession>
<dbReference type="Pfam" id="PF05118">
    <property type="entry name" value="Asp_Arg_Hydrox"/>
    <property type="match status" value="1"/>
</dbReference>
<dbReference type="SUPFAM" id="SSF51197">
    <property type="entry name" value="Clavaminate synthase-like"/>
    <property type="match status" value="1"/>
</dbReference>
<organism evidence="5 6">
    <name type="scientific">Strongyloides venezuelensis</name>
    <name type="common">Threadworm</name>
    <dbReference type="NCBI Taxonomy" id="75913"/>
    <lineage>
        <taxon>Eukaryota</taxon>
        <taxon>Metazoa</taxon>
        <taxon>Ecdysozoa</taxon>
        <taxon>Nematoda</taxon>
        <taxon>Chromadorea</taxon>
        <taxon>Rhabditida</taxon>
        <taxon>Tylenchina</taxon>
        <taxon>Panagrolaimomorpha</taxon>
        <taxon>Strongyloidoidea</taxon>
        <taxon>Strongyloididae</taxon>
        <taxon>Strongyloides</taxon>
    </lineage>
</organism>
<dbReference type="InterPro" id="IPR039038">
    <property type="entry name" value="ASPH"/>
</dbReference>
<keyword evidence="3" id="KW-1133">Transmembrane helix</keyword>
<feature type="transmembrane region" description="Helical" evidence="3">
    <location>
        <begin position="51"/>
        <end position="71"/>
    </location>
</feature>
<feature type="compositionally biased region" description="Basic residues" evidence="2">
    <location>
        <begin position="302"/>
        <end position="316"/>
    </location>
</feature>
<dbReference type="AlphaFoldDB" id="A0A0K0FA71"/>
<feature type="compositionally biased region" description="Basic and acidic residues" evidence="2">
    <location>
        <begin position="180"/>
        <end position="207"/>
    </location>
</feature>
<evidence type="ECO:0000256" key="2">
    <source>
        <dbReference type="SAM" id="MobiDB-lite"/>
    </source>
</evidence>
<name>A0A0K0FA71_STRVS</name>
<evidence type="ECO:0000313" key="5">
    <source>
        <dbReference type="Proteomes" id="UP000035680"/>
    </source>
</evidence>
<dbReference type="STRING" id="75913.A0A0K0FA71"/>
<keyword evidence="5" id="KW-1185">Reference proteome</keyword>
<dbReference type="Gene3D" id="1.25.40.10">
    <property type="entry name" value="Tetratricopeptide repeat domain"/>
    <property type="match status" value="1"/>
</dbReference>
<dbReference type="InterPro" id="IPR011990">
    <property type="entry name" value="TPR-like_helical_dom_sf"/>
</dbReference>
<dbReference type="Gene3D" id="2.60.120.330">
    <property type="entry name" value="B-lactam Antibiotic, Isopenicillin N Synthase, Chain"/>
    <property type="match status" value="1"/>
</dbReference>
<feature type="compositionally biased region" description="Basic and acidic residues" evidence="2">
    <location>
        <begin position="226"/>
        <end position="249"/>
    </location>
</feature>
<keyword evidence="3" id="KW-0472">Membrane</keyword>
<dbReference type="GO" id="GO:0062101">
    <property type="term" value="F:peptidyl-aspartic acid 3-dioxygenase activity"/>
    <property type="evidence" value="ECO:0007669"/>
    <property type="project" value="InterPro"/>
</dbReference>
<evidence type="ECO:0000256" key="3">
    <source>
        <dbReference type="SAM" id="Phobius"/>
    </source>
</evidence>
<evidence type="ECO:0000259" key="4">
    <source>
        <dbReference type="Pfam" id="PF05118"/>
    </source>
</evidence>
<reference evidence="6" key="2">
    <citation type="submission" date="2015-08" db="UniProtKB">
        <authorList>
            <consortium name="WormBaseParasite"/>
        </authorList>
    </citation>
    <scope>IDENTIFICATION</scope>
</reference>
<dbReference type="Proteomes" id="UP000035680">
    <property type="component" value="Unassembled WGS sequence"/>
</dbReference>
<dbReference type="GO" id="GO:0005783">
    <property type="term" value="C:endoplasmic reticulum"/>
    <property type="evidence" value="ECO:0007669"/>
    <property type="project" value="TreeGrafter"/>
</dbReference>
<feature type="compositionally biased region" description="Acidic residues" evidence="2">
    <location>
        <begin position="273"/>
        <end position="297"/>
    </location>
</feature>
<dbReference type="InterPro" id="IPR007803">
    <property type="entry name" value="Asp/Arg/Pro-Hydrxlase"/>
</dbReference>
<proteinExistence type="inferred from homology"/>
<evidence type="ECO:0000256" key="1">
    <source>
        <dbReference type="ARBA" id="ARBA00007730"/>
    </source>
</evidence>
<feature type="region of interest" description="Disordered" evidence="2">
    <location>
        <begin position="146"/>
        <end position="316"/>
    </location>
</feature>
<reference evidence="5" key="1">
    <citation type="submission" date="2014-07" db="EMBL/GenBank/DDBJ databases">
        <authorList>
            <person name="Martin A.A"/>
            <person name="De Silva N."/>
        </authorList>
    </citation>
    <scope>NUCLEOTIDE SEQUENCE</scope>
</reference>
<dbReference type="SUPFAM" id="SSF48452">
    <property type="entry name" value="TPR-like"/>
    <property type="match status" value="1"/>
</dbReference>
<sequence length="834" mass="96703">MSTGNLLSGNVSNSRPPFKKQPSNFGSGYPHNMAVIVAPTKIDYSVTKGGLRTWAVLVTFIILCFTMAAIISEVEDDDYDNRDVNPFMSVISENEEIDSDNTIQTVTAEDVVVEQVPISMDDEEENKSLDLEIKLFKDLQKKIEKNKKHRNDNVKETTVRNSNNNEKDDDAGKKNYGKSNKQENHIEEHHKNVGDNDEVKLHVNIKNEKRKRKKIVEEEDNVDENNDLKMNKQSDSNKNDNEKNDKEESSEVTENSDLKKSKKHKHLVCKEIEEQDGNSDDDIDDKEDDDDTEDENDVGVTRKVKNRGPTKNKAMLLRKKKLFEMYSEKRPRKSLLKKKRNNNKVFITNYDFEEDDDSEEDESLDDDKEESGKLYNKEKNEEIGAYEIQSTKKPKYLGSFKKLYTNKKDQKFRGKLDAGDLYIEKHDFVNGESMYNDVLKLYPESPRAHYGRGRLFEIRAEFENSNNLMDQAMLEYQTILDNDEATDAMFKEASESLIRCARFRGNLHKVLNIQRNMIDRDPQNLDLQNEFGITFLMMGRHEEAKKIFLNVINENSNNSKALAYYGYILKVFDKDLVNGVFHMKKSLLNGDFEHRDSKFFYHLGDGLMRLGRRQEAYKIYEKGAELGLFLSTYQRSIYNIVGLTAKAWWNIEQSGCVKSLKSIEKQWVMIREEVLNVWKEHSDLFLPEERHLTDGSQKYFPLLSYGKIVENNCLLTPKTCAIIQKYIKNEKCFKDNSKISVLQSHTTVWPHCSSTNHKLVAQLCLLTSSEARIRVGSETRGWKNGKFLIFDESFEHEFTYEGAAAGNNRIVLSIDLWHPEVPLEQRKLIIENSH</sequence>
<dbReference type="WBParaSite" id="SVE_0572400.1">
    <property type="protein sequence ID" value="SVE_0572400.1"/>
    <property type="gene ID" value="SVE_0572400"/>
</dbReference>
<evidence type="ECO:0000313" key="6">
    <source>
        <dbReference type="WBParaSite" id="SVE_0572400.1"/>
    </source>
</evidence>